<comment type="caution">
    <text evidence="6">The sequence shown here is derived from an EMBL/GenBank/DDBJ whole genome shotgun (WGS) entry which is preliminary data.</text>
</comment>
<dbReference type="OrthoDB" id="3181812at2"/>
<dbReference type="PANTHER" id="PTHR30346:SF0">
    <property type="entry name" value="HCA OPERON TRANSCRIPTIONAL ACTIVATOR HCAR"/>
    <property type="match status" value="1"/>
</dbReference>
<reference evidence="6 7" key="1">
    <citation type="submission" date="2014-03" db="EMBL/GenBank/DDBJ databases">
        <title>Genomics of Bifidobacteria.</title>
        <authorList>
            <person name="Ventura M."/>
            <person name="Milani C."/>
            <person name="Lugli G.A."/>
        </authorList>
    </citation>
    <scope>NUCLEOTIDE SEQUENCE [LARGE SCALE GENOMIC DNA]</scope>
    <source>
        <strain evidence="6 7">LMG 10510</strain>
    </source>
</reference>
<evidence type="ECO:0000313" key="7">
    <source>
        <dbReference type="Proteomes" id="UP000028995"/>
    </source>
</evidence>
<name>A0A087AH21_9BIFI</name>
<dbReference type="Proteomes" id="UP000028995">
    <property type="component" value="Unassembled WGS sequence"/>
</dbReference>
<dbReference type="FunFam" id="1.10.10.10:FF:000001">
    <property type="entry name" value="LysR family transcriptional regulator"/>
    <property type="match status" value="1"/>
</dbReference>
<evidence type="ECO:0000256" key="1">
    <source>
        <dbReference type="ARBA" id="ARBA00009437"/>
    </source>
</evidence>
<dbReference type="InterPro" id="IPR005119">
    <property type="entry name" value="LysR_subst-bd"/>
</dbReference>
<dbReference type="InterPro" id="IPR000847">
    <property type="entry name" value="LysR_HTH_N"/>
</dbReference>
<dbReference type="InterPro" id="IPR036388">
    <property type="entry name" value="WH-like_DNA-bd_sf"/>
</dbReference>
<dbReference type="Pfam" id="PF03466">
    <property type="entry name" value="LysR_substrate"/>
    <property type="match status" value="1"/>
</dbReference>
<gene>
    <name evidence="6" type="ORF">BCHO_0151</name>
</gene>
<dbReference type="InterPro" id="IPR036390">
    <property type="entry name" value="WH_DNA-bd_sf"/>
</dbReference>
<keyword evidence="3" id="KW-0238">DNA-binding</keyword>
<dbReference type="EMBL" id="JGYU01000002">
    <property type="protein sequence ID" value="KFI58071.1"/>
    <property type="molecule type" value="Genomic_DNA"/>
</dbReference>
<proteinExistence type="inferred from homology"/>
<dbReference type="PROSITE" id="PS50931">
    <property type="entry name" value="HTH_LYSR"/>
    <property type="match status" value="1"/>
</dbReference>
<dbReference type="Gene3D" id="3.40.190.10">
    <property type="entry name" value="Periplasmic binding protein-like II"/>
    <property type="match status" value="2"/>
</dbReference>
<comment type="similarity">
    <text evidence="1">Belongs to the LysR transcriptional regulatory family.</text>
</comment>
<dbReference type="SUPFAM" id="SSF46785">
    <property type="entry name" value="Winged helix' DNA-binding domain"/>
    <property type="match status" value="1"/>
</dbReference>
<dbReference type="RefSeq" id="WP_024541493.1">
    <property type="nucleotide sequence ID" value="NZ_JBQKLO010000009.1"/>
</dbReference>
<dbReference type="CDD" id="cd05466">
    <property type="entry name" value="PBP2_LTTR_substrate"/>
    <property type="match status" value="1"/>
</dbReference>
<dbReference type="AlphaFoldDB" id="A0A087AH21"/>
<dbReference type="STRING" id="35760.BCHO_0151"/>
<dbReference type="SUPFAM" id="SSF53850">
    <property type="entry name" value="Periplasmic binding protein-like II"/>
    <property type="match status" value="1"/>
</dbReference>
<dbReference type="Gene3D" id="1.10.10.10">
    <property type="entry name" value="Winged helix-like DNA-binding domain superfamily/Winged helix DNA-binding domain"/>
    <property type="match status" value="1"/>
</dbReference>
<sequence>MEIRALRAFLEVSREENMTRAAANLHMSQPSLSKLIRSLEHELGTKLFVRRSFGLTLTKEGQVLRERARDLVGMADRIEDEFASLGNVTGGTLYFGLAESYQIRYLAQQIKRLRERCINLRYHVESGVSAQVLEHLDQGTLDFAVLAQDPDRTKCDALAFPDVDRWGVIVPDGHRLAARESIGIDDLVGEPLFCSQQGWKHDIARWAGSRMPDLRLEATFGLAYNAAVFAREGLGVLLTFDRIVDTSEGSGLVFRPLRPELDTKLYLTWRRNRPLSPIAERFLRQLRETSPAPPSEAYTAQPRAL</sequence>
<keyword evidence="4" id="KW-0804">Transcription</keyword>
<dbReference type="eggNOG" id="COG0583">
    <property type="taxonomic scope" value="Bacteria"/>
</dbReference>
<dbReference type="PANTHER" id="PTHR30346">
    <property type="entry name" value="TRANSCRIPTIONAL DUAL REGULATOR HCAR-RELATED"/>
    <property type="match status" value="1"/>
</dbReference>
<keyword evidence="2" id="KW-0805">Transcription regulation</keyword>
<evidence type="ECO:0000256" key="4">
    <source>
        <dbReference type="ARBA" id="ARBA00023163"/>
    </source>
</evidence>
<dbReference type="GO" id="GO:0003700">
    <property type="term" value="F:DNA-binding transcription factor activity"/>
    <property type="evidence" value="ECO:0007669"/>
    <property type="project" value="InterPro"/>
</dbReference>
<feature type="domain" description="HTH lysR-type" evidence="5">
    <location>
        <begin position="1"/>
        <end position="58"/>
    </location>
</feature>
<evidence type="ECO:0000256" key="3">
    <source>
        <dbReference type="ARBA" id="ARBA00023125"/>
    </source>
</evidence>
<keyword evidence="7" id="KW-1185">Reference proteome</keyword>
<accession>A0A087AH21</accession>
<organism evidence="6 7">
    <name type="scientific">Bifidobacterium choerinum</name>
    <dbReference type="NCBI Taxonomy" id="35760"/>
    <lineage>
        <taxon>Bacteria</taxon>
        <taxon>Bacillati</taxon>
        <taxon>Actinomycetota</taxon>
        <taxon>Actinomycetes</taxon>
        <taxon>Bifidobacteriales</taxon>
        <taxon>Bifidobacteriaceae</taxon>
        <taxon>Bifidobacterium</taxon>
    </lineage>
</organism>
<protein>
    <submittedName>
        <fullName evidence="6">LysR family transcriptional regulator</fullName>
    </submittedName>
</protein>
<evidence type="ECO:0000313" key="6">
    <source>
        <dbReference type="EMBL" id="KFI58071.1"/>
    </source>
</evidence>
<evidence type="ECO:0000256" key="2">
    <source>
        <dbReference type="ARBA" id="ARBA00023015"/>
    </source>
</evidence>
<dbReference type="Pfam" id="PF00126">
    <property type="entry name" value="HTH_1"/>
    <property type="match status" value="1"/>
</dbReference>
<dbReference type="PRINTS" id="PR00039">
    <property type="entry name" value="HTHLYSR"/>
</dbReference>
<dbReference type="GO" id="GO:0032993">
    <property type="term" value="C:protein-DNA complex"/>
    <property type="evidence" value="ECO:0007669"/>
    <property type="project" value="TreeGrafter"/>
</dbReference>
<dbReference type="GO" id="GO:0003677">
    <property type="term" value="F:DNA binding"/>
    <property type="evidence" value="ECO:0007669"/>
    <property type="project" value="UniProtKB-KW"/>
</dbReference>
<evidence type="ECO:0000259" key="5">
    <source>
        <dbReference type="PROSITE" id="PS50931"/>
    </source>
</evidence>